<gene>
    <name evidence="1" type="ORF">SAY87_032167</name>
</gene>
<sequence length="152" mass="16998">MQREEMGLPFAAKIVKGGEAAAPQYTFRLRDYYVSRFSLNPQLSEEEERKTLEELKTTIAACLPPLPRSDCPSFSSALLSLLCFCSLLGCQRCRSSLFDCALYHCGWTVLNFSRILDHLRCNCPAPSALSFIVSLPPKEVYPRLAPSETVSI</sequence>
<proteinExistence type="predicted"/>
<reference evidence="1 2" key="1">
    <citation type="journal article" date="2023" name="Hortic Res">
        <title>Pangenome of water caltrop reveals structural variations and asymmetric subgenome divergence after allopolyploidization.</title>
        <authorList>
            <person name="Zhang X."/>
            <person name="Chen Y."/>
            <person name="Wang L."/>
            <person name="Yuan Y."/>
            <person name="Fang M."/>
            <person name="Shi L."/>
            <person name="Lu R."/>
            <person name="Comes H.P."/>
            <person name="Ma Y."/>
            <person name="Chen Y."/>
            <person name="Huang G."/>
            <person name="Zhou Y."/>
            <person name="Zheng Z."/>
            <person name="Qiu Y."/>
        </authorList>
    </citation>
    <scope>NUCLEOTIDE SEQUENCE [LARGE SCALE GENOMIC DNA]</scope>
    <source>
        <tissue evidence="1">Roots</tissue>
    </source>
</reference>
<dbReference type="Proteomes" id="UP001345219">
    <property type="component" value="Chromosome 24"/>
</dbReference>
<evidence type="ECO:0000313" key="1">
    <source>
        <dbReference type="EMBL" id="KAK4771635.1"/>
    </source>
</evidence>
<protein>
    <submittedName>
        <fullName evidence="1">Uncharacterized protein</fullName>
    </submittedName>
</protein>
<organism evidence="1 2">
    <name type="scientific">Trapa incisa</name>
    <dbReference type="NCBI Taxonomy" id="236973"/>
    <lineage>
        <taxon>Eukaryota</taxon>
        <taxon>Viridiplantae</taxon>
        <taxon>Streptophyta</taxon>
        <taxon>Embryophyta</taxon>
        <taxon>Tracheophyta</taxon>
        <taxon>Spermatophyta</taxon>
        <taxon>Magnoliopsida</taxon>
        <taxon>eudicotyledons</taxon>
        <taxon>Gunneridae</taxon>
        <taxon>Pentapetalae</taxon>
        <taxon>rosids</taxon>
        <taxon>malvids</taxon>
        <taxon>Myrtales</taxon>
        <taxon>Lythraceae</taxon>
        <taxon>Trapa</taxon>
    </lineage>
</organism>
<dbReference type="AlphaFoldDB" id="A0AAN7QQH6"/>
<name>A0AAN7QQH6_9MYRT</name>
<keyword evidence="2" id="KW-1185">Reference proteome</keyword>
<evidence type="ECO:0000313" key="2">
    <source>
        <dbReference type="Proteomes" id="UP001345219"/>
    </source>
</evidence>
<accession>A0AAN7QQH6</accession>
<dbReference type="EMBL" id="JAXIOK010000005">
    <property type="protein sequence ID" value="KAK4771635.1"/>
    <property type="molecule type" value="Genomic_DNA"/>
</dbReference>
<comment type="caution">
    <text evidence="1">The sequence shown here is derived from an EMBL/GenBank/DDBJ whole genome shotgun (WGS) entry which is preliminary data.</text>
</comment>